<sequence length="262" mass="28701">MAEKDISLTNESVLYDGPQGNQMEVDHLSQEFRPNQKRAHSCSTETGSQASGETSRSTGDPTMWTDNASCSPFKDEREQKKMCYSERHLSTGFREETFCAKLSSKVHPLLVASFSNKEHRKFLDVSCGEAIIHDSPSDGKFFPLEPSPLKTAKADEVVYIVSSDDEETPGSNTPNLELVLGSEKRAPKPKTRHLLFQSVDREVGQKNPLVSAADDEDAALSLSLAVPASKVARPILQSQQLMSDTPHVNTSLLLFSASTDTG</sequence>
<dbReference type="Proteomes" id="UP001140949">
    <property type="component" value="Unassembled WGS sequence"/>
</dbReference>
<name>A0AAX6GN18_IRIPA</name>
<keyword evidence="4" id="KW-1185">Reference proteome</keyword>
<reference evidence="3" key="2">
    <citation type="submission" date="2023-04" db="EMBL/GenBank/DDBJ databases">
        <authorList>
            <person name="Bruccoleri R.E."/>
            <person name="Oakeley E.J."/>
            <person name="Faust A.-M."/>
            <person name="Dessus-Babus S."/>
            <person name="Altorfer M."/>
            <person name="Burckhardt D."/>
            <person name="Oertli M."/>
            <person name="Naumann U."/>
            <person name="Petersen F."/>
            <person name="Wong J."/>
        </authorList>
    </citation>
    <scope>NUCLEOTIDE SEQUENCE</scope>
    <source>
        <strain evidence="3">GSM-AAB239-AS_SAM_17_03QT</strain>
        <tissue evidence="3">Leaf</tissue>
    </source>
</reference>
<dbReference type="EMBL" id="JANAVB010018009">
    <property type="protein sequence ID" value="KAJ6829943.1"/>
    <property type="molecule type" value="Genomic_DNA"/>
</dbReference>
<feature type="region of interest" description="Disordered" evidence="1">
    <location>
        <begin position="1"/>
        <end position="71"/>
    </location>
</feature>
<proteinExistence type="predicted"/>
<evidence type="ECO:0000313" key="2">
    <source>
        <dbReference type="EMBL" id="KAJ6804564.1"/>
    </source>
</evidence>
<organism evidence="3 4">
    <name type="scientific">Iris pallida</name>
    <name type="common">Sweet iris</name>
    <dbReference type="NCBI Taxonomy" id="29817"/>
    <lineage>
        <taxon>Eukaryota</taxon>
        <taxon>Viridiplantae</taxon>
        <taxon>Streptophyta</taxon>
        <taxon>Embryophyta</taxon>
        <taxon>Tracheophyta</taxon>
        <taxon>Spermatophyta</taxon>
        <taxon>Magnoliopsida</taxon>
        <taxon>Liliopsida</taxon>
        <taxon>Asparagales</taxon>
        <taxon>Iridaceae</taxon>
        <taxon>Iridoideae</taxon>
        <taxon>Irideae</taxon>
        <taxon>Iris</taxon>
    </lineage>
</organism>
<reference evidence="3" key="1">
    <citation type="journal article" date="2023" name="GigaByte">
        <title>Genome assembly of the bearded iris, Iris pallida Lam.</title>
        <authorList>
            <person name="Bruccoleri R.E."/>
            <person name="Oakeley E.J."/>
            <person name="Faust A.M.E."/>
            <person name="Altorfer M."/>
            <person name="Dessus-Babus S."/>
            <person name="Burckhardt D."/>
            <person name="Oertli M."/>
            <person name="Naumann U."/>
            <person name="Petersen F."/>
            <person name="Wong J."/>
        </authorList>
    </citation>
    <scope>NUCLEOTIDE SEQUENCE</scope>
    <source>
        <strain evidence="3">GSM-AAB239-AS_SAM_17_03QT</strain>
    </source>
</reference>
<dbReference type="EMBL" id="JANAVB010035820">
    <property type="protein sequence ID" value="KAJ6804564.1"/>
    <property type="molecule type" value="Genomic_DNA"/>
</dbReference>
<feature type="compositionally biased region" description="Polar residues" evidence="1">
    <location>
        <begin position="41"/>
        <end position="70"/>
    </location>
</feature>
<evidence type="ECO:0000256" key="1">
    <source>
        <dbReference type="SAM" id="MobiDB-lite"/>
    </source>
</evidence>
<dbReference type="AlphaFoldDB" id="A0AAX6GN18"/>
<comment type="caution">
    <text evidence="3">The sequence shown here is derived from an EMBL/GenBank/DDBJ whole genome shotgun (WGS) entry which is preliminary data.</text>
</comment>
<gene>
    <name evidence="2" type="ORF">M6B38_183870</name>
    <name evidence="3" type="ORF">M6B38_357025</name>
</gene>
<evidence type="ECO:0000313" key="3">
    <source>
        <dbReference type="EMBL" id="KAJ6829943.1"/>
    </source>
</evidence>
<protein>
    <submittedName>
        <fullName evidence="3">Uncharacterized protein</fullName>
    </submittedName>
</protein>
<accession>A0AAX6GN18</accession>
<evidence type="ECO:0000313" key="4">
    <source>
        <dbReference type="Proteomes" id="UP001140949"/>
    </source>
</evidence>